<reference evidence="2 3" key="1">
    <citation type="submission" date="2024-01" db="EMBL/GenBank/DDBJ databases">
        <title>Sphingobacterium tenebrionis sp. nov., a novel endophyte isolated from tenebrio molitor intestines.</title>
        <authorList>
            <person name="Zhang C."/>
        </authorList>
    </citation>
    <scope>NUCLEOTIDE SEQUENCE [LARGE SCALE GENOMIC DNA]</scope>
    <source>
        <strain evidence="2 3">PU5-4</strain>
    </source>
</reference>
<proteinExistence type="predicted"/>
<keyword evidence="3" id="KW-1185">Reference proteome</keyword>
<dbReference type="RefSeq" id="WP_167554337.1">
    <property type="nucleotide sequence ID" value="NZ_JAYLLN010000003.1"/>
</dbReference>
<evidence type="ECO:0000256" key="1">
    <source>
        <dbReference type="SAM" id="Phobius"/>
    </source>
</evidence>
<sequence>MVSVKGGYQLPSHYLILIPVVSMAVTYWKDQNKSRDRFFATEESGSIFADYRDI</sequence>
<keyword evidence="1" id="KW-0472">Membrane</keyword>
<dbReference type="Proteomes" id="UP001363035">
    <property type="component" value="Unassembled WGS sequence"/>
</dbReference>
<feature type="transmembrane region" description="Helical" evidence="1">
    <location>
        <begin position="12"/>
        <end position="28"/>
    </location>
</feature>
<gene>
    <name evidence="2" type="ORF">VJ786_02590</name>
</gene>
<dbReference type="EMBL" id="JAYLLN010000003">
    <property type="protein sequence ID" value="MEI5983784.1"/>
    <property type="molecule type" value="Genomic_DNA"/>
</dbReference>
<name>A0ABU8I232_9SPHI</name>
<comment type="caution">
    <text evidence="2">The sequence shown here is derived from an EMBL/GenBank/DDBJ whole genome shotgun (WGS) entry which is preliminary data.</text>
</comment>
<accession>A0ABU8I232</accession>
<keyword evidence="1" id="KW-1133">Transmembrane helix</keyword>
<evidence type="ECO:0000313" key="3">
    <source>
        <dbReference type="Proteomes" id="UP001363035"/>
    </source>
</evidence>
<evidence type="ECO:0000313" key="2">
    <source>
        <dbReference type="EMBL" id="MEI5983784.1"/>
    </source>
</evidence>
<protein>
    <submittedName>
        <fullName evidence="2">Uncharacterized protein</fullName>
    </submittedName>
</protein>
<organism evidence="2 3">
    <name type="scientific">Sphingobacterium tenebrionis</name>
    <dbReference type="NCBI Taxonomy" id="3111775"/>
    <lineage>
        <taxon>Bacteria</taxon>
        <taxon>Pseudomonadati</taxon>
        <taxon>Bacteroidota</taxon>
        <taxon>Sphingobacteriia</taxon>
        <taxon>Sphingobacteriales</taxon>
        <taxon>Sphingobacteriaceae</taxon>
        <taxon>Sphingobacterium</taxon>
    </lineage>
</organism>
<keyword evidence="1" id="KW-0812">Transmembrane</keyword>